<dbReference type="InterPro" id="IPR045864">
    <property type="entry name" value="aa-tRNA-synth_II/BPL/LPL"/>
</dbReference>
<dbReference type="AlphaFoldDB" id="C5A796"/>
<dbReference type="GO" id="GO:0005737">
    <property type="term" value="C:cytoplasm"/>
    <property type="evidence" value="ECO:0007669"/>
    <property type="project" value="InterPro"/>
</dbReference>
<sequence length="296" mass="33701">MLSLGKLLLADSIQLSKVGKVLRRTFELWGYGEVVLPTIEPYDETVRKGTKFAYNNGFYLIKPDVTSRLLKNYDIGFGKLYYISEVLDGSVEGNWQAGVEFIGGEPTFMTAEVLSVLITALESLGIEEFYIDLGSLEVWRRATDGIEDFRETIYRALERRNFGLIDGLPIDEEKKEELWRLFNFRGKETEYEKLTKILELVDDERVFVDLGTVRPLPYYSDVIFEVYSPEFGRPIGGGGEYSFRGRPAVGFALDLRALVQLANVDGKTSRRSLRGITSFREARKLVSMGIPVEVRR</sequence>
<keyword evidence="3" id="KW-0808">Transferase</keyword>
<evidence type="ECO:0000313" key="4">
    <source>
        <dbReference type="Proteomes" id="UP000001488"/>
    </source>
</evidence>
<gene>
    <name evidence="3" type="primary">hisZ</name>
    <name evidence="3" type="ordered locus">TGAM_1606</name>
</gene>
<dbReference type="Proteomes" id="UP000001488">
    <property type="component" value="Chromosome"/>
</dbReference>
<dbReference type="GO" id="GO:0004821">
    <property type="term" value="F:histidine-tRNA ligase activity"/>
    <property type="evidence" value="ECO:0007669"/>
    <property type="project" value="TreeGrafter"/>
</dbReference>
<dbReference type="InterPro" id="IPR004516">
    <property type="entry name" value="HisRS/HisZ"/>
</dbReference>
<dbReference type="eggNOG" id="arCOG00404">
    <property type="taxonomic scope" value="Archaea"/>
</dbReference>
<dbReference type="STRING" id="593117.TGAM_1606"/>
<dbReference type="GO" id="GO:0006427">
    <property type="term" value="P:histidyl-tRNA aminoacylation"/>
    <property type="evidence" value="ECO:0007669"/>
    <property type="project" value="TreeGrafter"/>
</dbReference>
<dbReference type="Pfam" id="PF13393">
    <property type="entry name" value="tRNA-synt_His"/>
    <property type="match status" value="1"/>
</dbReference>
<keyword evidence="3" id="KW-0328">Glycosyltransferase</keyword>
<keyword evidence="4" id="KW-1185">Reference proteome</keyword>
<dbReference type="SUPFAM" id="SSF55681">
    <property type="entry name" value="Class II aaRS and biotin synthetases"/>
    <property type="match status" value="1"/>
</dbReference>
<dbReference type="PANTHER" id="PTHR43707">
    <property type="entry name" value="HISTIDYL-TRNA SYNTHETASE"/>
    <property type="match status" value="1"/>
</dbReference>
<evidence type="ECO:0000313" key="3">
    <source>
        <dbReference type="EMBL" id="ACS34108.1"/>
    </source>
</evidence>
<organism evidence="3 4">
    <name type="scientific">Thermococcus gammatolerans (strain DSM 15229 / JCM 11827 / EJ3)</name>
    <dbReference type="NCBI Taxonomy" id="593117"/>
    <lineage>
        <taxon>Archaea</taxon>
        <taxon>Methanobacteriati</taxon>
        <taxon>Methanobacteriota</taxon>
        <taxon>Thermococci</taxon>
        <taxon>Thermococcales</taxon>
        <taxon>Thermococcaceae</taxon>
        <taxon>Thermococcus</taxon>
    </lineage>
</organism>
<feature type="domain" description="Class II Histidinyl-tRNA synthetase (HisRS)-like catalytic core" evidence="2">
    <location>
        <begin position="187"/>
        <end position="258"/>
    </location>
</feature>
<dbReference type="HOGENOM" id="CLU_948696_0_0_2"/>
<dbReference type="PANTHER" id="PTHR43707:SF1">
    <property type="entry name" value="HISTIDINE--TRNA LIGASE, MITOCHONDRIAL-RELATED"/>
    <property type="match status" value="1"/>
</dbReference>
<dbReference type="PaxDb" id="593117-TGAM_1606"/>
<evidence type="ECO:0000256" key="1">
    <source>
        <dbReference type="ARBA" id="ARBA00017399"/>
    </source>
</evidence>
<accession>C5A796</accession>
<dbReference type="PATRIC" id="fig|593117.10.peg.1610"/>
<protein>
    <recommendedName>
        <fullName evidence="1">Histidine--tRNA ligase</fullName>
    </recommendedName>
</protein>
<dbReference type="KEGG" id="tga:TGAM_1606"/>
<dbReference type="EMBL" id="CP001398">
    <property type="protein sequence ID" value="ACS34108.1"/>
    <property type="molecule type" value="Genomic_DNA"/>
</dbReference>
<dbReference type="InterPro" id="IPR041715">
    <property type="entry name" value="HisRS-like_core"/>
</dbReference>
<evidence type="ECO:0000259" key="2">
    <source>
        <dbReference type="Pfam" id="PF13393"/>
    </source>
</evidence>
<dbReference type="GO" id="GO:0016757">
    <property type="term" value="F:glycosyltransferase activity"/>
    <property type="evidence" value="ECO:0007669"/>
    <property type="project" value="UniProtKB-KW"/>
</dbReference>
<reference evidence="3 4" key="1">
    <citation type="journal article" date="2007" name="Genome Biol.">
        <title>Genome analysis and genome-wide proteomics of Thermococcus gammatolerans, the most radioresistant organism known amongst the Archaea.</title>
        <authorList>
            <person name="Zivanovic Y."/>
            <person name="Armengaud J."/>
            <person name="Lagorce A."/>
            <person name="Leplat C."/>
            <person name="Guerin P."/>
            <person name="Dutertre M."/>
            <person name="Anthouard V."/>
            <person name="Forterre P."/>
            <person name="Wincker P."/>
            <person name="Confalonieri F."/>
        </authorList>
    </citation>
    <scope>NUCLEOTIDE SEQUENCE [LARGE SCALE GENOMIC DNA]</scope>
    <source>
        <strain evidence="4">DSM 15229 / JCM 11827 / EJ3</strain>
    </source>
</reference>
<dbReference type="Gene3D" id="3.30.930.10">
    <property type="entry name" value="Bira Bifunctional Protein, Domain 2"/>
    <property type="match status" value="1"/>
</dbReference>
<name>C5A796_THEGJ</name>
<proteinExistence type="predicted"/>